<feature type="domain" description="DRBM" evidence="16">
    <location>
        <begin position="141"/>
        <end position="210"/>
    </location>
</feature>
<dbReference type="HAMAP" id="MF_00104">
    <property type="entry name" value="RNase_III"/>
    <property type="match status" value="1"/>
</dbReference>
<keyword evidence="10 15" id="KW-0479">Metal-binding</keyword>
<dbReference type="FunFam" id="1.10.1520.10:FF:000001">
    <property type="entry name" value="Ribonuclease 3"/>
    <property type="match status" value="1"/>
</dbReference>
<dbReference type="SMART" id="SM00358">
    <property type="entry name" value="DSRM"/>
    <property type="match status" value="1"/>
</dbReference>
<gene>
    <name evidence="15" type="primary">rnc</name>
    <name evidence="18" type="ORF">ADN01_12520</name>
</gene>
<dbReference type="GO" id="GO:0004525">
    <property type="term" value="F:ribonuclease III activity"/>
    <property type="evidence" value="ECO:0007669"/>
    <property type="project" value="UniProtKB-UniRule"/>
</dbReference>
<feature type="domain" description="RNase III" evidence="17">
    <location>
        <begin position="1"/>
        <end position="114"/>
    </location>
</feature>
<dbReference type="Pfam" id="PF14622">
    <property type="entry name" value="Ribonucleas_3_3"/>
    <property type="match status" value="1"/>
</dbReference>
<dbReference type="InterPro" id="IPR014720">
    <property type="entry name" value="dsRBD_dom"/>
</dbReference>
<feature type="active site" evidence="15">
    <location>
        <position position="31"/>
    </location>
</feature>
<dbReference type="PROSITE" id="PS50137">
    <property type="entry name" value="DS_RBD"/>
    <property type="match status" value="1"/>
</dbReference>
<dbReference type="Gene3D" id="3.30.160.20">
    <property type="match status" value="1"/>
</dbReference>
<evidence type="ECO:0000259" key="17">
    <source>
        <dbReference type="PROSITE" id="PS50142"/>
    </source>
</evidence>
<protein>
    <recommendedName>
        <fullName evidence="15">Ribonuclease 3</fullName>
        <ecNumber evidence="15">3.1.26.3</ecNumber>
    </recommendedName>
    <alternativeName>
        <fullName evidence="15">Ribonuclease III</fullName>
        <shortName evidence="15">RNase III</shortName>
    </alternativeName>
</protein>
<feature type="active site" evidence="15">
    <location>
        <position position="103"/>
    </location>
</feature>
<comment type="caution">
    <text evidence="18">The sequence shown here is derived from an EMBL/GenBank/DDBJ whole genome shotgun (WGS) entry which is preliminary data.</text>
</comment>
<evidence type="ECO:0000256" key="11">
    <source>
        <dbReference type="ARBA" id="ARBA00022759"/>
    </source>
</evidence>
<comment type="subcellular location">
    <subcellularLocation>
        <location evidence="2 15">Cytoplasm</location>
    </subcellularLocation>
</comment>
<feature type="binding site" evidence="15">
    <location>
        <position position="27"/>
    </location>
    <ligand>
        <name>Mg(2+)</name>
        <dbReference type="ChEBI" id="CHEBI:18420"/>
    </ligand>
</feature>
<dbReference type="SUPFAM" id="SSF69065">
    <property type="entry name" value="RNase III domain-like"/>
    <property type="match status" value="1"/>
</dbReference>
<dbReference type="InterPro" id="IPR036389">
    <property type="entry name" value="RNase_III_sf"/>
</dbReference>
<dbReference type="GO" id="GO:0046872">
    <property type="term" value="F:metal ion binding"/>
    <property type="evidence" value="ECO:0007669"/>
    <property type="project" value="UniProtKB-KW"/>
</dbReference>
<comment type="catalytic activity">
    <reaction evidence="1 15">
        <text>Endonucleolytic cleavage to 5'-phosphomonoester.</text>
        <dbReference type="EC" id="3.1.26.3"/>
    </reaction>
</comment>
<dbReference type="InterPro" id="IPR000999">
    <property type="entry name" value="RNase_III_dom"/>
</dbReference>
<keyword evidence="12 15" id="KW-0378">Hydrolase</keyword>
<evidence type="ECO:0000256" key="12">
    <source>
        <dbReference type="ARBA" id="ARBA00022801"/>
    </source>
</evidence>
<dbReference type="PANTHER" id="PTHR11207">
    <property type="entry name" value="RIBONUCLEASE III"/>
    <property type="match status" value="1"/>
</dbReference>
<evidence type="ECO:0000256" key="5">
    <source>
        <dbReference type="ARBA" id="ARBA00022490"/>
    </source>
</evidence>
<dbReference type="PATRIC" id="fig|229921.5.peg.1902"/>
<evidence type="ECO:0000256" key="14">
    <source>
        <dbReference type="ARBA" id="ARBA00022884"/>
    </source>
</evidence>
<dbReference type="GO" id="GO:0042802">
    <property type="term" value="F:identical protein binding"/>
    <property type="evidence" value="ECO:0007669"/>
    <property type="project" value="UniProtKB-ARBA"/>
</dbReference>
<dbReference type="GO" id="GO:0010468">
    <property type="term" value="P:regulation of gene expression"/>
    <property type="evidence" value="ECO:0007669"/>
    <property type="project" value="TreeGrafter"/>
</dbReference>
<comment type="subunit">
    <text evidence="4 15">Homodimer.</text>
</comment>
<keyword evidence="13 15" id="KW-0460">Magnesium</keyword>
<feature type="binding site" evidence="15">
    <location>
        <position position="103"/>
    </location>
    <ligand>
        <name>Mg(2+)</name>
        <dbReference type="ChEBI" id="CHEBI:18420"/>
    </ligand>
</feature>
<sequence>MLLGRALTHRSYLNEHPEALEDNERLEFLGDAVLDFVVGAWLYNRYPEMPEGDLTRMRSALVHTEQLAYFAGLLNLGQAMRLGRGESQGGGRERPALLCDTFEAVIGALYLHAGVDAVIQFISPLLEDAAEDVLANHKAEDPKSQFQEWAQAQGYTTPIYQTRSATGPDHSKKFDVDVLVNGEIYGSGSGSSKQAAAKMAAQNALDRLGLTD</sequence>
<dbReference type="STRING" id="229921.ADN01_12520"/>
<reference evidence="18 19" key="1">
    <citation type="submission" date="2015-07" db="EMBL/GenBank/DDBJ databases">
        <title>Genome sequence of Levilinea saccharolytica DSM 16555.</title>
        <authorList>
            <person name="Hemp J."/>
            <person name="Ward L.M."/>
            <person name="Pace L.A."/>
            <person name="Fischer W.W."/>
        </authorList>
    </citation>
    <scope>NUCLEOTIDE SEQUENCE [LARGE SCALE GENOMIC DNA]</scope>
    <source>
        <strain evidence="18 19">KIBI-1</strain>
    </source>
</reference>
<dbReference type="GO" id="GO:0008033">
    <property type="term" value="P:tRNA processing"/>
    <property type="evidence" value="ECO:0007669"/>
    <property type="project" value="UniProtKB-KW"/>
</dbReference>
<dbReference type="EC" id="3.1.26.3" evidence="15"/>
<dbReference type="PANTHER" id="PTHR11207:SF0">
    <property type="entry name" value="RIBONUCLEASE 3"/>
    <property type="match status" value="1"/>
</dbReference>
<evidence type="ECO:0000256" key="6">
    <source>
        <dbReference type="ARBA" id="ARBA00022552"/>
    </source>
</evidence>
<evidence type="ECO:0000256" key="1">
    <source>
        <dbReference type="ARBA" id="ARBA00000109"/>
    </source>
</evidence>
<proteinExistence type="inferred from homology"/>
<evidence type="ECO:0000313" key="19">
    <source>
        <dbReference type="Proteomes" id="UP000050501"/>
    </source>
</evidence>
<evidence type="ECO:0000256" key="4">
    <source>
        <dbReference type="ARBA" id="ARBA00011738"/>
    </source>
</evidence>
<dbReference type="PROSITE" id="PS00517">
    <property type="entry name" value="RNASE_3_1"/>
    <property type="match status" value="1"/>
</dbReference>
<keyword evidence="7 15" id="KW-0507">mRNA processing</keyword>
<dbReference type="GO" id="GO:0005737">
    <property type="term" value="C:cytoplasm"/>
    <property type="evidence" value="ECO:0007669"/>
    <property type="project" value="UniProtKB-SubCell"/>
</dbReference>
<organism evidence="18 19">
    <name type="scientific">Levilinea saccharolytica</name>
    <dbReference type="NCBI Taxonomy" id="229921"/>
    <lineage>
        <taxon>Bacteria</taxon>
        <taxon>Bacillati</taxon>
        <taxon>Chloroflexota</taxon>
        <taxon>Anaerolineae</taxon>
        <taxon>Anaerolineales</taxon>
        <taxon>Anaerolineaceae</taxon>
        <taxon>Levilinea</taxon>
    </lineage>
</organism>
<evidence type="ECO:0000256" key="15">
    <source>
        <dbReference type="HAMAP-Rule" id="MF_00104"/>
    </source>
</evidence>
<dbReference type="GO" id="GO:0019843">
    <property type="term" value="F:rRNA binding"/>
    <property type="evidence" value="ECO:0007669"/>
    <property type="project" value="UniProtKB-KW"/>
</dbReference>
<evidence type="ECO:0000256" key="7">
    <source>
        <dbReference type="ARBA" id="ARBA00022664"/>
    </source>
</evidence>
<dbReference type="GO" id="GO:0006397">
    <property type="term" value="P:mRNA processing"/>
    <property type="evidence" value="ECO:0007669"/>
    <property type="project" value="UniProtKB-UniRule"/>
</dbReference>
<evidence type="ECO:0000256" key="10">
    <source>
        <dbReference type="ARBA" id="ARBA00022723"/>
    </source>
</evidence>
<dbReference type="CDD" id="cd10845">
    <property type="entry name" value="DSRM_RNAse_III_family"/>
    <property type="match status" value="1"/>
</dbReference>
<dbReference type="PROSITE" id="PS50142">
    <property type="entry name" value="RNASE_3_2"/>
    <property type="match status" value="1"/>
</dbReference>
<dbReference type="AlphaFoldDB" id="A0A0P6XU84"/>
<dbReference type="EMBL" id="LGCM01000043">
    <property type="protein sequence ID" value="KPL80116.1"/>
    <property type="molecule type" value="Genomic_DNA"/>
</dbReference>
<dbReference type="Proteomes" id="UP000050501">
    <property type="component" value="Unassembled WGS sequence"/>
</dbReference>
<comment type="cofactor">
    <cofactor evidence="15">
        <name>Mg(2+)</name>
        <dbReference type="ChEBI" id="CHEBI:18420"/>
    </cofactor>
</comment>
<dbReference type="Pfam" id="PF00035">
    <property type="entry name" value="dsrm"/>
    <property type="match status" value="1"/>
</dbReference>
<dbReference type="SMART" id="SM00535">
    <property type="entry name" value="RIBOc"/>
    <property type="match status" value="1"/>
</dbReference>
<keyword evidence="6 15" id="KW-0698">rRNA processing</keyword>
<dbReference type="GO" id="GO:0003725">
    <property type="term" value="F:double-stranded RNA binding"/>
    <property type="evidence" value="ECO:0007669"/>
    <property type="project" value="TreeGrafter"/>
</dbReference>
<dbReference type="NCBIfam" id="TIGR02191">
    <property type="entry name" value="RNaseIII"/>
    <property type="match status" value="1"/>
</dbReference>
<keyword evidence="19" id="KW-1185">Reference proteome</keyword>
<keyword evidence="8 15" id="KW-0819">tRNA processing</keyword>
<comment type="similarity">
    <text evidence="3">Belongs to the ribonuclease III family.</text>
</comment>
<evidence type="ECO:0000313" key="18">
    <source>
        <dbReference type="EMBL" id="KPL80116.1"/>
    </source>
</evidence>
<dbReference type="CDD" id="cd00593">
    <property type="entry name" value="RIBOc"/>
    <property type="match status" value="1"/>
</dbReference>
<keyword evidence="14 15" id="KW-0694">RNA-binding</keyword>
<dbReference type="InterPro" id="IPR011907">
    <property type="entry name" value="RNase_III"/>
</dbReference>
<evidence type="ECO:0000256" key="2">
    <source>
        <dbReference type="ARBA" id="ARBA00004496"/>
    </source>
</evidence>
<evidence type="ECO:0000256" key="13">
    <source>
        <dbReference type="ARBA" id="ARBA00022842"/>
    </source>
</evidence>
<accession>A0A0P6XU84</accession>
<keyword evidence="15" id="KW-0699">rRNA-binding</keyword>
<comment type="function">
    <text evidence="15">Digests double-stranded RNA. Involved in the processing of primary rRNA transcript to yield the immediate precursors to the large and small rRNAs (23S and 16S). Processes some mRNAs, and tRNAs when they are encoded in the rRNA operon. Processes pre-crRNA and tracrRNA of type II CRISPR loci if present in the organism.</text>
</comment>
<dbReference type="GO" id="GO:0006364">
    <property type="term" value="P:rRNA processing"/>
    <property type="evidence" value="ECO:0007669"/>
    <property type="project" value="UniProtKB-UniRule"/>
</dbReference>
<dbReference type="Gene3D" id="1.10.1520.10">
    <property type="entry name" value="Ribonuclease III domain"/>
    <property type="match status" value="1"/>
</dbReference>
<dbReference type="FunFam" id="3.30.160.20:FF:000003">
    <property type="entry name" value="Ribonuclease 3"/>
    <property type="match status" value="1"/>
</dbReference>
<feature type="binding site" evidence="15">
    <location>
        <position position="100"/>
    </location>
    <ligand>
        <name>Mg(2+)</name>
        <dbReference type="ChEBI" id="CHEBI:18420"/>
    </ligand>
</feature>
<keyword evidence="11 15" id="KW-0255">Endonuclease</keyword>
<evidence type="ECO:0000259" key="16">
    <source>
        <dbReference type="PROSITE" id="PS50137"/>
    </source>
</evidence>
<keyword evidence="9 15" id="KW-0540">Nuclease</keyword>
<name>A0A0P6XU84_9CHLR</name>
<evidence type="ECO:0000256" key="8">
    <source>
        <dbReference type="ARBA" id="ARBA00022694"/>
    </source>
</evidence>
<evidence type="ECO:0000256" key="9">
    <source>
        <dbReference type="ARBA" id="ARBA00022722"/>
    </source>
</evidence>
<evidence type="ECO:0000256" key="3">
    <source>
        <dbReference type="ARBA" id="ARBA00010183"/>
    </source>
</evidence>
<dbReference type="SUPFAM" id="SSF54768">
    <property type="entry name" value="dsRNA-binding domain-like"/>
    <property type="match status" value="1"/>
</dbReference>
<keyword evidence="5 15" id="KW-0963">Cytoplasm</keyword>